<sequence>MSSKVKENRINSEITMLDKLPEGYLVQYREGDGCLRVDLEIDRKLVKSELLPDNINAFNFSIICDTEFPFKGPQVQCNTNFLQMSICDQRDLFVNICRTKWAPSNTLYEITKLIPEFISDAVISEASEERKFIGRFNLCQEYYIGDYYGIFDVWKFKDRHNIFIDYTILKTDQQHKSQSRYLVVTDTGLMVCDPDTSDKDFAVCRGWNTLYKLHKVRREKDNPKVISFVWDDDMMMEWTLTFDDPDQFINSILFKMEALGCKYQRKEYVKKMILENEVTKAGFLKNMDFRYHEIVDLIAIYEEAVNSQLTIENINALTSLYQKAIEYYSAQDSTRYEDFLNRNRILLQREDVQAVLMSLEAESEEAKQPHNQPQLHSINPTFEHQIQQDPSGHEDHFIIGSEDSESEKGVSDINLDAVPIEEKKAEHSDDEEEQNSSNLLPGETPEKHIDDFLEENKEQEVFALEDCLDDPEKSPSDPKQSAEDQLVGKFNSMNVEEDKKSDDNNEEDANSEEGLVDFSSPEETAKIEEGASSGDGQKEKVDQEEEDLFRIDYE</sequence>
<comment type="caution">
    <text evidence="2">The sequence shown here is derived from an EMBL/GenBank/DDBJ whole genome shotgun (WGS) entry which is preliminary data.</text>
</comment>
<organism evidence="2 3">
    <name type="scientific">Euplotes crassus</name>
    <dbReference type="NCBI Taxonomy" id="5936"/>
    <lineage>
        <taxon>Eukaryota</taxon>
        <taxon>Sar</taxon>
        <taxon>Alveolata</taxon>
        <taxon>Ciliophora</taxon>
        <taxon>Intramacronucleata</taxon>
        <taxon>Spirotrichea</taxon>
        <taxon>Hypotrichia</taxon>
        <taxon>Euplotida</taxon>
        <taxon>Euplotidae</taxon>
        <taxon>Moneuplotes</taxon>
    </lineage>
</organism>
<accession>A0AAD1UC44</accession>
<dbReference type="AlphaFoldDB" id="A0AAD1UC44"/>
<dbReference type="InterPro" id="IPR016135">
    <property type="entry name" value="UBQ-conjugating_enzyme/RWD"/>
</dbReference>
<feature type="compositionally biased region" description="Basic and acidic residues" evidence="1">
    <location>
        <begin position="444"/>
        <end position="460"/>
    </location>
</feature>
<protein>
    <submittedName>
        <fullName evidence="2">Uncharacterized protein</fullName>
    </submittedName>
</protein>
<feature type="compositionally biased region" description="Acidic residues" evidence="1">
    <location>
        <begin position="504"/>
        <end position="515"/>
    </location>
</feature>
<dbReference type="Gene3D" id="3.10.110.10">
    <property type="entry name" value="Ubiquitin Conjugating Enzyme"/>
    <property type="match status" value="1"/>
</dbReference>
<feature type="region of interest" description="Disordered" evidence="1">
    <location>
        <begin position="385"/>
        <end position="412"/>
    </location>
</feature>
<dbReference type="Proteomes" id="UP001295684">
    <property type="component" value="Unassembled WGS sequence"/>
</dbReference>
<dbReference type="CDD" id="cd00195">
    <property type="entry name" value="UBCc_UEV"/>
    <property type="match status" value="1"/>
</dbReference>
<proteinExistence type="predicted"/>
<evidence type="ECO:0000313" key="2">
    <source>
        <dbReference type="EMBL" id="CAI2363896.1"/>
    </source>
</evidence>
<gene>
    <name evidence="2" type="ORF">ECRASSUSDP1_LOCUS5236</name>
</gene>
<feature type="region of interest" description="Disordered" evidence="1">
    <location>
        <begin position="424"/>
        <end position="554"/>
    </location>
</feature>
<dbReference type="SUPFAM" id="SSF54495">
    <property type="entry name" value="UBC-like"/>
    <property type="match status" value="1"/>
</dbReference>
<evidence type="ECO:0000313" key="3">
    <source>
        <dbReference type="Proteomes" id="UP001295684"/>
    </source>
</evidence>
<reference evidence="2" key="1">
    <citation type="submission" date="2023-07" db="EMBL/GenBank/DDBJ databases">
        <authorList>
            <consortium name="AG Swart"/>
            <person name="Singh M."/>
            <person name="Singh A."/>
            <person name="Seah K."/>
            <person name="Emmerich C."/>
        </authorList>
    </citation>
    <scope>NUCLEOTIDE SEQUENCE</scope>
    <source>
        <strain evidence="2">DP1</strain>
    </source>
</reference>
<evidence type="ECO:0000256" key="1">
    <source>
        <dbReference type="SAM" id="MobiDB-lite"/>
    </source>
</evidence>
<dbReference type="EMBL" id="CAMPGE010005050">
    <property type="protein sequence ID" value="CAI2363896.1"/>
    <property type="molecule type" value="Genomic_DNA"/>
</dbReference>
<keyword evidence="3" id="KW-1185">Reference proteome</keyword>
<feature type="compositionally biased region" description="Basic and acidic residues" evidence="1">
    <location>
        <begin position="470"/>
        <end position="482"/>
    </location>
</feature>
<name>A0AAD1UC44_EUPCR</name>